<dbReference type="Proteomes" id="UP000061569">
    <property type="component" value="Chromosome"/>
</dbReference>
<reference evidence="1 2" key="1">
    <citation type="submission" date="2015-11" db="EMBL/GenBank/DDBJ databases">
        <title>Genome sequences of Lysobacter enzymogenes strain C3 and Lysobacter antibioticus ATCC 29479.</title>
        <authorList>
            <person name="Kobayashi D.Y."/>
        </authorList>
    </citation>
    <scope>NUCLEOTIDE SEQUENCE [LARGE SCALE GENOMIC DNA]</scope>
    <source>
        <strain evidence="1 2">C3</strain>
    </source>
</reference>
<dbReference type="KEGG" id="lez:GLE_0470"/>
<dbReference type="EMBL" id="CP013140">
    <property type="protein sequence ID" value="ALN55828.1"/>
    <property type="molecule type" value="Genomic_DNA"/>
</dbReference>
<name>A0A0S2DBD6_LYSEN</name>
<dbReference type="PATRIC" id="fig|69.6.peg.466"/>
<proteinExistence type="predicted"/>
<gene>
    <name evidence="1" type="ORF">GLE_0470</name>
</gene>
<evidence type="ECO:0000313" key="2">
    <source>
        <dbReference type="Proteomes" id="UP000061569"/>
    </source>
</evidence>
<protein>
    <submittedName>
        <fullName evidence="1">Uncharacterized protein</fullName>
    </submittedName>
</protein>
<sequence length="51" mass="5807">MRRGVRARKALEMRVVRHRRCSCGAVAARQLAVATRHENALRFAIRPALSH</sequence>
<evidence type="ECO:0000313" key="1">
    <source>
        <dbReference type="EMBL" id="ALN55828.1"/>
    </source>
</evidence>
<organism evidence="1 2">
    <name type="scientific">Lysobacter enzymogenes</name>
    <dbReference type="NCBI Taxonomy" id="69"/>
    <lineage>
        <taxon>Bacteria</taxon>
        <taxon>Pseudomonadati</taxon>
        <taxon>Pseudomonadota</taxon>
        <taxon>Gammaproteobacteria</taxon>
        <taxon>Lysobacterales</taxon>
        <taxon>Lysobacteraceae</taxon>
        <taxon>Lysobacter</taxon>
    </lineage>
</organism>
<dbReference type="STRING" id="69.GLE_0470"/>
<dbReference type="AlphaFoldDB" id="A0A0S2DBD6"/>
<accession>A0A0S2DBD6</accession>